<dbReference type="EMBL" id="QGKX02000095">
    <property type="protein sequence ID" value="KAF3573784.1"/>
    <property type="molecule type" value="Genomic_DNA"/>
</dbReference>
<sequence length="200" mass="22570">MKMKELDVADDSVHRRRGNASPAPEKEDLGSQKVEVPGVDMCPASPKTQHFIYSEFRWAWQSGSPDGPLSGTLMKKHQSSSSTISRVLNVLQLLIFKTDHGVSTGLREPINHASIWFNPSFILIPLEFLAPAMENLNHNDSDVLEFPQDENAIENEAPPPPLPRFQLLLQNLDLSDTSTHVLESTMDELEDHWRDFESKE</sequence>
<proteinExistence type="predicted"/>
<evidence type="ECO:0000256" key="1">
    <source>
        <dbReference type="SAM" id="MobiDB-lite"/>
    </source>
</evidence>
<organism evidence="2 3">
    <name type="scientific">Brassica cretica</name>
    <name type="common">Mustard</name>
    <dbReference type="NCBI Taxonomy" id="69181"/>
    <lineage>
        <taxon>Eukaryota</taxon>
        <taxon>Viridiplantae</taxon>
        <taxon>Streptophyta</taxon>
        <taxon>Embryophyta</taxon>
        <taxon>Tracheophyta</taxon>
        <taxon>Spermatophyta</taxon>
        <taxon>Magnoliopsida</taxon>
        <taxon>eudicotyledons</taxon>
        <taxon>Gunneridae</taxon>
        <taxon>Pentapetalae</taxon>
        <taxon>rosids</taxon>
        <taxon>malvids</taxon>
        <taxon>Brassicales</taxon>
        <taxon>Brassicaceae</taxon>
        <taxon>Brassiceae</taxon>
        <taxon>Brassica</taxon>
    </lineage>
</organism>
<comment type="caution">
    <text evidence="2">The sequence shown here is derived from an EMBL/GenBank/DDBJ whole genome shotgun (WGS) entry which is preliminary data.</text>
</comment>
<accession>A0A8S9RKN7</accession>
<reference evidence="2" key="1">
    <citation type="submission" date="2019-12" db="EMBL/GenBank/DDBJ databases">
        <title>Genome sequencing and annotation of Brassica cretica.</title>
        <authorList>
            <person name="Studholme D.J."/>
            <person name="Sarris P."/>
        </authorList>
    </citation>
    <scope>NUCLEOTIDE SEQUENCE</scope>
    <source>
        <strain evidence="2">PFS-109/04</strain>
        <tissue evidence="2">Leaf</tissue>
    </source>
</reference>
<feature type="region of interest" description="Disordered" evidence="1">
    <location>
        <begin position="1"/>
        <end position="33"/>
    </location>
</feature>
<gene>
    <name evidence="2" type="ORF">F2Q69_00060901</name>
</gene>
<dbReference type="AlphaFoldDB" id="A0A8S9RKN7"/>
<dbReference type="Proteomes" id="UP000712600">
    <property type="component" value="Unassembled WGS sequence"/>
</dbReference>
<name>A0A8S9RKN7_BRACR</name>
<protein>
    <submittedName>
        <fullName evidence="2">Uncharacterized protein</fullName>
    </submittedName>
</protein>
<feature type="compositionally biased region" description="Basic and acidic residues" evidence="1">
    <location>
        <begin position="1"/>
        <end position="13"/>
    </location>
</feature>
<evidence type="ECO:0000313" key="3">
    <source>
        <dbReference type="Proteomes" id="UP000712600"/>
    </source>
</evidence>
<evidence type="ECO:0000313" key="2">
    <source>
        <dbReference type="EMBL" id="KAF3573784.1"/>
    </source>
</evidence>